<dbReference type="OrthoDB" id="6249167at2759"/>
<organism evidence="1 2">
    <name type="scientific">Fasciolopsis buskii</name>
    <dbReference type="NCBI Taxonomy" id="27845"/>
    <lineage>
        <taxon>Eukaryota</taxon>
        <taxon>Metazoa</taxon>
        <taxon>Spiralia</taxon>
        <taxon>Lophotrochozoa</taxon>
        <taxon>Platyhelminthes</taxon>
        <taxon>Trematoda</taxon>
        <taxon>Digenea</taxon>
        <taxon>Plagiorchiida</taxon>
        <taxon>Echinostomata</taxon>
        <taxon>Echinostomatoidea</taxon>
        <taxon>Fasciolidae</taxon>
        <taxon>Fasciolopsis</taxon>
    </lineage>
</organism>
<keyword evidence="2" id="KW-1185">Reference proteome</keyword>
<proteinExistence type="predicted"/>
<name>A0A8E0RQV7_9TREM</name>
<dbReference type="Proteomes" id="UP000728185">
    <property type="component" value="Unassembled WGS sequence"/>
</dbReference>
<sequence>MAQDDDLIRLMPFFKPMVGQVCTNESTTDCFATRDASIGSDELDKWILQWISTSKRILRELHSIEICDPKPSLQLIGMMRNQLSDLTQQMHSGSRLETTDGVVFLSAMTLILRELSGFLFNPEMTTYELCMELEWLERLANRRLAELQLVLVMVDTIRLFIERFNPIQPEIRPKKSFISLSNWYWKAKWEDFIIQAIPVLLQPPRMLCSPCHIFSKTNKQCGTNMDIKERCLRTELDSVMLATGQWQELVAVLIRVTFISTFCMNQQTKLEGDARCLCLMFCRVISDLHTEVVCVLFEILAIGGSLFGSRPQSEPMHSWVGILFGESWDLPGNHDPLMLNRLSSHACAKLNQICSIQSANPSACPFTLIRLHMEDIVRTLFLLDWLTFMRPKIQEFYRLHGFVELLTWFRPGRLFSLFQWLCTQRSNVAEVRLTKCVVVALVSRIQARLTGRSKASWAELDRHIYLCTEDSGEMPKSDAQNNN</sequence>
<gene>
    <name evidence="1" type="ORF">FBUS_08967</name>
</gene>
<reference evidence="1" key="1">
    <citation type="submission" date="2019-05" db="EMBL/GenBank/DDBJ databases">
        <title>Annotation for the trematode Fasciolopsis buski.</title>
        <authorList>
            <person name="Choi Y.-J."/>
        </authorList>
    </citation>
    <scope>NUCLEOTIDE SEQUENCE</scope>
    <source>
        <strain evidence="1">HT</strain>
        <tissue evidence="1">Whole worm</tissue>
    </source>
</reference>
<evidence type="ECO:0000313" key="1">
    <source>
        <dbReference type="EMBL" id="KAA0190297.1"/>
    </source>
</evidence>
<comment type="caution">
    <text evidence="1">The sequence shown here is derived from an EMBL/GenBank/DDBJ whole genome shotgun (WGS) entry which is preliminary data.</text>
</comment>
<protein>
    <submittedName>
        <fullName evidence="1">Uncharacterized protein</fullName>
    </submittedName>
</protein>
<accession>A0A8E0RQV7</accession>
<dbReference type="EMBL" id="LUCM01007216">
    <property type="protein sequence ID" value="KAA0190297.1"/>
    <property type="molecule type" value="Genomic_DNA"/>
</dbReference>
<evidence type="ECO:0000313" key="2">
    <source>
        <dbReference type="Proteomes" id="UP000728185"/>
    </source>
</evidence>
<dbReference type="AlphaFoldDB" id="A0A8E0RQV7"/>